<evidence type="ECO:0000313" key="2">
    <source>
        <dbReference type="EMBL" id="GLI54842.1"/>
    </source>
</evidence>
<dbReference type="InterPro" id="IPR035255">
    <property type="entry name" value="DUF5348"/>
</dbReference>
<feature type="domain" description="DUF5348" evidence="1">
    <location>
        <begin position="66"/>
        <end position="131"/>
    </location>
</feature>
<sequence length="136" mass="16115">MLAERYLEIINELKKVNERNREVLEVDPTDKFEDEKAYSIVEYLTGEIEEAIHELEHLTREVKEGVLLLNSQGRYNLDTMPEFYFTCGNIIEVSIEGKWYRGRVEHDSKDYYFCNYEGKNLPLTEGMKARIRVDRA</sequence>
<reference evidence="2" key="1">
    <citation type="submission" date="2022-12" db="EMBL/GenBank/DDBJ databases">
        <title>Reference genome sequencing for broad-spectrum identification of bacterial and archaeal isolates by mass spectrometry.</title>
        <authorList>
            <person name="Sekiguchi Y."/>
            <person name="Tourlousse D.M."/>
        </authorList>
    </citation>
    <scope>NUCLEOTIDE SEQUENCE</scope>
    <source>
        <strain evidence="2">10succ1</strain>
    </source>
</reference>
<dbReference type="Gene3D" id="2.40.10.390">
    <property type="match status" value="1"/>
</dbReference>
<name>A0A9W6LLN1_9FUSO</name>
<protein>
    <recommendedName>
        <fullName evidence="1">DUF5348 domain-containing protein</fullName>
    </recommendedName>
</protein>
<keyword evidence="3" id="KW-1185">Reference proteome</keyword>
<organism evidence="2 3">
    <name type="scientific">Propionigenium maris DSM 9537</name>
    <dbReference type="NCBI Taxonomy" id="1123000"/>
    <lineage>
        <taxon>Bacteria</taxon>
        <taxon>Fusobacteriati</taxon>
        <taxon>Fusobacteriota</taxon>
        <taxon>Fusobacteriia</taxon>
        <taxon>Fusobacteriales</taxon>
        <taxon>Fusobacteriaceae</taxon>
        <taxon>Propionigenium</taxon>
    </lineage>
</organism>
<evidence type="ECO:0000313" key="3">
    <source>
        <dbReference type="Proteomes" id="UP001144471"/>
    </source>
</evidence>
<dbReference type="Pfam" id="PF17295">
    <property type="entry name" value="DUF5348"/>
    <property type="match status" value="1"/>
</dbReference>
<evidence type="ECO:0000259" key="1">
    <source>
        <dbReference type="Pfam" id="PF17295"/>
    </source>
</evidence>
<comment type="caution">
    <text evidence="2">The sequence shown here is derived from an EMBL/GenBank/DDBJ whole genome shotgun (WGS) entry which is preliminary data.</text>
</comment>
<dbReference type="RefSeq" id="WP_281832911.1">
    <property type="nucleotide sequence ID" value="NZ_BSDY01000001.1"/>
</dbReference>
<dbReference type="Proteomes" id="UP001144471">
    <property type="component" value="Unassembled WGS sequence"/>
</dbReference>
<dbReference type="EMBL" id="BSDY01000001">
    <property type="protein sequence ID" value="GLI54842.1"/>
    <property type="molecule type" value="Genomic_DNA"/>
</dbReference>
<proteinExistence type="predicted"/>
<gene>
    <name evidence="2" type="ORF">PM10SUCC1_03570</name>
</gene>
<accession>A0A9W6LLN1</accession>
<dbReference type="AlphaFoldDB" id="A0A9W6LLN1"/>